<sequence length="250" mass="28478">MIDLHTHILPGMDDGAKSWEDALEMAQTAAETGTKVLAATCHGNYPGWDGKGWPQRYRERLEKFREMLRKEEIPLQVVEGMEIFASDGVVEGLKRGNLLTINRTDYVLVEFALDVRAYDVYRILNRLLEAGYRPILAHPERYLAAQRTPEHLYEWDGMGAVIQVNKGSVLGGFGEGALRTADYILRRRLACVAASDAHSPIRRTTSMEEFGRVLARRYGEVCPWLLLEENPRRILEGKNVIRKEKNCISY</sequence>
<comment type="caution">
    <text evidence="6">The sequence shown here is derived from an EMBL/GenBank/DDBJ whole genome shotgun (WGS) entry which is preliminary data.</text>
</comment>
<evidence type="ECO:0000256" key="5">
    <source>
        <dbReference type="ARBA" id="ARBA00051722"/>
    </source>
</evidence>
<accession>C0CIK8</accession>
<dbReference type="PANTHER" id="PTHR39181">
    <property type="entry name" value="TYROSINE-PROTEIN PHOSPHATASE YWQE"/>
    <property type="match status" value="1"/>
</dbReference>
<dbReference type="EC" id="3.1.3.48" evidence="2"/>
<organism evidence="6 7">
    <name type="scientific">Blautia hydrogenotrophica (strain DSM 10507 / JCM 14656 / S5a33)</name>
    <name type="common">Ruminococcus hydrogenotrophicus</name>
    <dbReference type="NCBI Taxonomy" id="476272"/>
    <lineage>
        <taxon>Bacteria</taxon>
        <taxon>Bacillati</taxon>
        <taxon>Bacillota</taxon>
        <taxon>Clostridia</taxon>
        <taxon>Lachnospirales</taxon>
        <taxon>Lachnospiraceae</taxon>
        <taxon>Blautia</taxon>
    </lineage>
</organism>
<dbReference type="InterPro" id="IPR016195">
    <property type="entry name" value="Pol/histidinol_Pase-like"/>
</dbReference>
<keyword evidence="4" id="KW-0904">Protein phosphatase</keyword>
<dbReference type="PATRIC" id="fig|476272.21.peg.3677"/>
<protein>
    <recommendedName>
        <fullName evidence="2">protein-tyrosine-phosphatase</fullName>
        <ecNumber evidence="2">3.1.3.48</ecNumber>
    </recommendedName>
</protein>
<dbReference type="Proteomes" id="UP000003100">
    <property type="component" value="Unassembled WGS sequence"/>
</dbReference>
<evidence type="ECO:0000256" key="3">
    <source>
        <dbReference type="ARBA" id="ARBA00022801"/>
    </source>
</evidence>
<dbReference type="InterPro" id="IPR016667">
    <property type="entry name" value="Caps_polysacc_synth_CpsB/CapC"/>
</dbReference>
<dbReference type="GO" id="GO:0030145">
    <property type="term" value="F:manganese ion binding"/>
    <property type="evidence" value="ECO:0007669"/>
    <property type="project" value="InterPro"/>
</dbReference>
<dbReference type="GO" id="GO:0004725">
    <property type="term" value="F:protein tyrosine phosphatase activity"/>
    <property type="evidence" value="ECO:0007669"/>
    <property type="project" value="UniProtKB-EC"/>
</dbReference>
<dbReference type="RefSeq" id="WP_005946066.1">
    <property type="nucleotide sequence ID" value="NZ_CP136423.1"/>
</dbReference>
<name>C0CIK8_BLAHS</name>
<reference evidence="6 7" key="2">
    <citation type="submission" date="2009-02" db="EMBL/GenBank/DDBJ databases">
        <title>Draft genome sequence of Blautia hydrogenotrophica DSM 10507 (Ruminococcus hydrogenotrophicus DSM 10507).</title>
        <authorList>
            <person name="Sudarsanam P."/>
            <person name="Ley R."/>
            <person name="Guruge J."/>
            <person name="Turnbaugh P.J."/>
            <person name="Mahowald M."/>
            <person name="Liep D."/>
            <person name="Gordon J."/>
        </authorList>
    </citation>
    <scope>NUCLEOTIDE SEQUENCE [LARGE SCALE GENOMIC DNA]</scope>
    <source>
        <strain evidence="7">DSM 10507 / JCM 14656 / S5a33</strain>
    </source>
</reference>
<dbReference type="GeneID" id="86821305"/>
<comment type="similarity">
    <text evidence="1">Belongs to the metallo-dependent hydrolases superfamily. CpsB/CapC family.</text>
</comment>
<dbReference type="EMBL" id="ACBZ01000024">
    <property type="protein sequence ID" value="EEG50391.1"/>
    <property type="molecule type" value="Genomic_DNA"/>
</dbReference>
<evidence type="ECO:0000313" key="7">
    <source>
        <dbReference type="Proteomes" id="UP000003100"/>
    </source>
</evidence>
<keyword evidence="3" id="KW-0378">Hydrolase</keyword>
<dbReference type="Gene3D" id="3.20.20.140">
    <property type="entry name" value="Metal-dependent hydrolases"/>
    <property type="match status" value="1"/>
</dbReference>
<comment type="catalytic activity">
    <reaction evidence="5">
        <text>O-phospho-L-tyrosyl-[protein] + H2O = L-tyrosyl-[protein] + phosphate</text>
        <dbReference type="Rhea" id="RHEA:10684"/>
        <dbReference type="Rhea" id="RHEA-COMP:10136"/>
        <dbReference type="Rhea" id="RHEA-COMP:20101"/>
        <dbReference type="ChEBI" id="CHEBI:15377"/>
        <dbReference type="ChEBI" id="CHEBI:43474"/>
        <dbReference type="ChEBI" id="CHEBI:46858"/>
        <dbReference type="ChEBI" id="CHEBI:61978"/>
        <dbReference type="EC" id="3.1.3.48"/>
    </reaction>
</comment>
<dbReference type="AlphaFoldDB" id="C0CIK8"/>
<dbReference type="eggNOG" id="COG4464">
    <property type="taxonomic scope" value="Bacteria"/>
</dbReference>
<dbReference type="PANTHER" id="PTHR39181:SF1">
    <property type="entry name" value="TYROSINE-PROTEIN PHOSPHATASE YWQE"/>
    <property type="match status" value="1"/>
</dbReference>
<evidence type="ECO:0000256" key="2">
    <source>
        <dbReference type="ARBA" id="ARBA00013064"/>
    </source>
</evidence>
<reference evidence="6 7" key="1">
    <citation type="submission" date="2009-01" db="EMBL/GenBank/DDBJ databases">
        <authorList>
            <person name="Fulton L."/>
            <person name="Clifton S."/>
            <person name="Fulton B."/>
            <person name="Xu J."/>
            <person name="Minx P."/>
            <person name="Pepin K.H."/>
            <person name="Johnson M."/>
            <person name="Bhonagiri V."/>
            <person name="Nash W.E."/>
            <person name="Mardis E.R."/>
            <person name="Wilson R.K."/>
        </authorList>
    </citation>
    <scope>NUCLEOTIDE SEQUENCE [LARGE SCALE GENOMIC DNA]</scope>
    <source>
        <strain evidence="7">DSM 10507 / JCM 14656 / S5a33</strain>
    </source>
</reference>
<evidence type="ECO:0000256" key="1">
    <source>
        <dbReference type="ARBA" id="ARBA00005750"/>
    </source>
</evidence>
<keyword evidence="7" id="KW-1185">Reference proteome</keyword>
<dbReference type="SUPFAM" id="SSF89550">
    <property type="entry name" value="PHP domain-like"/>
    <property type="match status" value="1"/>
</dbReference>
<evidence type="ECO:0000313" key="6">
    <source>
        <dbReference type="EMBL" id="EEG50391.1"/>
    </source>
</evidence>
<dbReference type="HOGENOM" id="CLU_085966_1_0_9"/>
<proteinExistence type="inferred from homology"/>
<gene>
    <name evidence="6" type="ORF">RUMHYD_00672</name>
</gene>
<dbReference type="Pfam" id="PF19567">
    <property type="entry name" value="CpsB_CapC"/>
    <property type="match status" value="1"/>
</dbReference>
<evidence type="ECO:0000256" key="4">
    <source>
        <dbReference type="ARBA" id="ARBA00022912"/>
    </source>
</evidence>
<dbReference type="PIRSF" id="PIRSF016557">
    <property type="entry name" value="Caps_synth_CpsB"/>
    <property type="match status" value="1"/>
</dbReference>